<evidence type="ECO:0000313" key="5">
    <source>
        <dbReference type="EMBL" id="OAY58952.1"/>
    </source>
</evidence>
<dbReference type="OrthoDB" id="341730at2759"/>
<dbReference type="InterPro" id="IPR014939">
    <property type="entry name" value="CDT1_Gemini-bd-like"/>
</dbReference>
<dbReference type="Proteomes" id="UP000091857">
    <property type="component" value="Chromosome 2"/>
</dbReference>
<dbReference type="InterPro" id="IPR032054">
    <property type="entry name" value="Cdt1_C"/>
</dbReference>
<reference evidence="5 6" key="1">
    <citation type="submission" date="2016-02" db="EMBL/GenBank/DDBJ databases">
        <title>WGS assembly of Manihot esculenta.</title>
        <authorList>
            <person name="Bredeson J.V."/>
            <person name="Prochnik S.E."/>
            <person name="Lyons J.B."/>
            <person name="Schmutz J."/>
            <person name="Grimwood J."/>
            <person name="Vrebalov J."/>
            <person name="Bart R.S."/>
            <person name="Amuge T."/>
            <person name="Ferguson M.E."/>
            <person name="Green R."/>
            <person name="Putnam N."/>
            <person name="Stites J."/>
            <person name="Rounsley S."/>
            <person name="Rokhsar D.S."/>
        </authorList>
    </citation>
    <scope>NUCLEOTIDE SEQUENCE [LARGE SCALE GENOMIC DNA]</scope>
    <source>
        <strain evidence="6">cv. AM560-2</strain>
        <tissue evidence="5">Leaf</tissue>
    </source>
</reference>
<evidence type="ECO:0000313" key="6">
    <source>
        <dbReference type="Proteomes" id="UP000091857"/>
    </source>
</evidence>
<evidence type="ECO:0000256" key="1">
    <source>
        <dbReference type="ARBA" id="ARBA00008356"/>
    </source>
</evidence>
<dbReference type="AlphaFoldDB" id="A0A251LLJ9"/>
<dbReference type="Gene3D" id="1.10.10.1420">
    <property type="entry name" value="DNA replication factor Cdt1, C-terminal WH domain"/>
    <property type="match status" value="1"/>
</dbReference>
<comment type="similarity">
    <text evidence="1">Belongs to the Cdt1 family.</text>
</comment>
<evidence type="ECO:0000259" key="4">
    <source>
        <dbReference type="SMART" id="SM01075"/>
    </source>
</evidence>
<dbReference type="Gramene" id="Manes.02G219400.5.v8.1">
    <property type="protein sequence ID" value="Manes.02G219400.5.v8.1.CDS"/>
    <property type="gene ID" value="Manes.02G219400.v8.1"/>
</dbReference>
<dbReference type="Pfam" id="PF08839">
    <property type="entry name" value="CDT1"/>
    <property type="match status" value="1"/>
</dbReference>
<dbReference type="GO" id="GO:0070182">
    <property type="term" value="F:DNA polymerase binding"/>
    <property type="evidence" value="ECO:0000318"/>
    <property type="project" value="GO_Central"/>
</dbReference>
<dbReference type="GO" id="GO:0071163">
    <property type="term" value="P:DNA replication preinitiation complex assembly"/>
    <property type="evidence" value="ECO:0000318"/>
    <property type="project" value="GO_Central"/>
</dbReference>
<dbReference type="Gramene" id="Manes.02G219400.9.v8.1">
    <property type="protein sequence ID" value="Manes.02G219400.9.v8.1.CDS"/>
    <property type="gene ID" value="Manes.02G219400.v8.1"/>
</dbReference>
<evidence type="ECO:0000256" key="2">
    <source>
        <dbReference type="ARBA" id="ARBA00023306"/>
    </source>
</evidence>
<accession>A0A251LLJ9</accession>
<dbReference type="PANTHER" id="PTHR28637">
    <property type="entry name" value="DNA REPLICATION FACTOR CDT1"/>
    <property type="match status" value="1"/>
</dbReference>
<dbReference type="SUPFAM" id="SSF46785">
    <property type="entry name" value="Winged helix' DNA-binding domain"/>
    <property type="match status" value="1"/>
</dbReference>
<dbReference type="Pfam" id="PF16679">
    <property type="entry name" value="CDT1_C"/>
    <property type="match status" value="1"/>
</dbReference>
<feature type="region of interest" description="Disordered" evidence="3">
    <location>
        <begin position="371"/>
        <end position="394"/>
    </location>
</feature>
<name>A0A251LLJ9_MANES</name>
<dbReference type="InterPro" id="IPR036390">
    <property type="entry name" value="WH_DNA-bd_sf"/>
</dbReference>
<dbReference type="Gramene" id="Manes.02G219400.8.v8.1">
    <property type="protein sequence ID" value="Manes.02G219400.8.v8.1.CDS"/>
    <property type="gene ID" value="Manes.02G219400.v8.1"/>
</dbReference>
<feature type="compositionally biased region" description="Basic and acidic residues" evidence="3">
    <location>
        <begin position="1"/>
        <end position="25"/>
    </location>
</feature>
<dbReference type="EMBL" id="CM004388">
    <property type="protein sequence ID" value="OAY58951.1"/>
    <property type="molecule type" value="Genomic_DNA"/>
</dbReference>
<dbReference type="CDD" id="cd08674">
    <property type="entry name" value="Cdt1_m"/>
    <property type="match status" value="1"/>
</dbReference>
<dbReference type="InterPro" id="IPR038090">
    <property type="entry name" value="Cdt1_C_WH_dom_sf"/>
</dbReference>
<dbReference type="Gramene" id="Manes.02G219400.7.v8.1">
    <property type="protein sequence ID" value="Manes.02G219400.7.v8.1.CDS"/>
    <property type="gene ID" value="Manes.02G219400.v8.1"/>
</dbReference>
<keyword evidence="6" id="KW-1185">Reference proteome</keyword>
<gene>
    <name evidence="5" type="ORF">MANES_02G219400</name>
</gene>
<dbReference type="GO" id="GO:0003677">
    <property type="term" value="F:DNA binding"/>
    <property type="evidence" value="ECO:0000318"/>
    <property type="project" value="GO_Central"/>
</dbReference>
<sequence>MDRNECDGHKQNVLDDEHEKFHGVEKSTSPQKPGIVGKQNLETKFASQTPEKTNQPLNAKSKEGEAELLQRHKAMVELFDGMSSSLRLLGLRKKSPTFQNIRTQVEVLTGRKFSFGQLAQLKYLLSEAIQIDKILVYDKTTLCMKPDMKITMLFDVIEGHNEQSDFIALHQLFASRLINYFTATPETCDIPEAMLPDPFWKSKETASGGKISADIIIHEHVSQISESTAPEKSLANSSTGDLQITFENEMLSKSSHMHSSFIRHFSETVVTDEEKTQLLASSVPLSFMAPYSLKNQDVKVEKTREFPDLSSNFGTGTNLDIKYEKVEESPSTNSKSTSHVQTSNPQFCVSNACASPLYKLASSADNLMVETPAQSTPKRVTPNSDDNHKGKASQNQAAYCKAAKRSLDFSFFEDGESEFCEFLPENISQTLDVTPVKLQEVKGLGCAAEEHETNQPDVLHQQTSTYLPGLVSLIHHIFQSVNYCPITKEELVHKIIINSFDFEEKRQVEEQIEILERLVPDWICIKLAPAGDVLYSIEKLSDLNSVKSRVVVT</sequence>
<dbReference type="SMART" id="SM01075">
    <property type="entry name" value="CDT1"/>
    <property type="match status" value="1"/>
</dbReference>
<dbReference type="EMBL" id="CM004388">
    <property type="protein sequence ID" value="OAY58952.1"/>
    <property type="molecule type" value="Genomic_DNA"/>
</dbReference>
<protein>
    <recommendedName>
        <fullName evidence="4">CDT1 Geminin-binding domain-containing protein</fullName>
    </recommendedName>
</protein>
<proteinExistence type="inferred from homology"/>
<dbReference type="InterPro" id="IPR045173">
    <property type="entry name" value="Cdt1"/>
</dbReference>
<dbReference type="Gramene" id="Manes.02G219400.3.v8.1">
    <property type="protein sequence ID" value="Manes.02G219400.3.v8.1.CDS"/>
    <property type="gene ID" value="Manes.02G219400.v8.1"/>
</dbReference>
<feature type="domain" description="CDT1 Geminin-binding" evidence="4">
    <location>
        <begin position="68"/>
        <end position="197"/>
    </location>
</feature>
<dbReference type="GO" id="GO:0000278">
    <property type="term" value="P:mitotic cell cycle"/>
    <property type="evidence" value="ECO:0000318"/>
    <property type="project" value="GO_Central"/>
</dbReference>
<feature type="compositionally biased region" description="Polar residues" evidence="3">
    <location>
        <begin position="372"/>
        <end position="384"/>
    </location>
</feature>
<evidence type="ECO:0000256" key="3">
    <source>
        <dbReference type="SAM" id="MobiDB-lite"/>
    </source>
</evidence>
<organism evidence="5 6">
    <name type="scientific">Manihot esculenta</name>
    <name type="common">Cassava</name>
    <name type="synonym">Jatropha manihot</name>
    <dbReference type="NCBI Taxonomy" id="3983"/>
    <lineage>
        <taxon>Eukaryota</taxon>
        <taxon>Viridiplantae</taxon>
        <taxon>Streptophyta</taxon>
        <taxon>Embryophyta</taxon>
        <taxon>Tracheophyta</taxon>
        <taxon>Spermatophyta</taxon>
        <taxon>Magnoliopsida</taxon>
        <taxon>eudicotyledons</taxon>
        <taxon>Gunneridae</taxon>
        <taxon>Pentapetalae</taxon>
        <taxon>rosids</taxon>
        <taxon>fabids</taxon>
        <taxon>Malpighiales</taxon>
        <taxon>Euphorbiaceae</taxon>
        <taxon>Crotonoideae</taxon>
        <taxon>Manihoteae</taxon>
        <taxon>Manihot</taxon>
    </lineage>
</organism>
<keyword evidence="2" id="KW-0131">Cell cycle</keyword>
<feature type="region of interest" description="Disordered" evidence="3">
    <location>
        <begin position="1"/>
        <end position="37"/>
    </location>
</feature>
<dbReference type="GO" id="GO:0030174">
    <property type="term" value="P:regulation of DNA-templated DNA replication initiation"/>
    <property type="evidence" value="ECO:0000318"/>
    <property type="project" value="GO_Central"/>
</dbReference>
<dbReference type="STRING" id="3983.A0A251LLJ9"/>
<dbReference type="PANTHER" id="PTHR28637:SF13">
    <property type="entry name" value="EXPRESSED PROTEIN"/>
    <property type="match status" value="1"/>
</dbReference>
<dbReference type="GO" id="GO:0005634">
    <property type="term" value="C:nucleus"/>
    <property type="evidence" value="ECO:0000318"/>
    <property type="project" value="GO_Central"/>
</dbReference>
<dbReference type="GO" id="GO:0000076">
    <property type="term" value="P:DNA replication checkpoint signaling"/>
    <property type="evidence" value="ECO:0000318"/>
    <property type="project" value="GO_Central"/>
</dbReference>